<reference evidence="10 11" key="1">
    <citation type="submission" date="2017-06" db="EMBL/GenBank/DDBJ databases">
        <title>Ant-infecting Ophiocordyceps genomes reveal a high diversity of potential behavioral manipulation genes and a possible major role for enterotoxins.</title>
        <authorList>
            <person name="De Bekker C."/>
            <person name="Evans H.C."/>
            <person name="Brachmann A."/>
            <person name="Hughes D.P."/>
        </authorList>
    </citation>
    <scope>NUCLEOTIDE SEQUENCE [LARGE SCALE GENOMIC DNA]</scope>
    <source>
        <strain evidence="10 11">1348a</strain>
    </source>
</reference>
<dbReference type="Proteomes" id="UP000224854">
    <property type="component" value="Unassembled WGS sequence"/>
</dbReference>
<dbReference type="Pfam" id="PF04934">
    <property type="entry name" value="Med6"/>
    <property type="match status" value="1"/>
</dbReference>
<proteinExistence type="inferred from homology"/>
<evidence type="ECO:0000256" key="6">
    <source>
        <dbReference type="ARBA" id="ARBA00023242"/>
    </source>
</evidence>
<evidence type="ECO:0000256" key="1">
    <source>
        <dbReference type="ARBA" id="ARBA00004123"/>
    </source>
</evidence>
<keyword evidence="8" id="KW-0010">Activator</keyword>
<feature type="region of interest" description="Disordered" evidence="9">
    <location>
        <begin position="173"/>
        <end position="215"/>
    </location>
</feature>
<evidence type="ECO:0000256" key="4">
    <source>
        <dbReference type="ARBA" id="ARBA00023015"/>
    </source>
</evidence>
<feature type="compositionally biased region" description="Polar residues" evidence="9">
    <location>
        <begin position="310"/>
        <end position="323"/>
    </location>
</feature>
<evidence type="ECO:0000256" key="3">
    <source>
        <dbReference type="ARBA" id="ARBA00020634"/>
    </source>
</evidence>
<keyword evidence="5 8" id="KW-0804">Transcription</keyword>
<feature type="region of interest" description="Disordered" evidence="9">
    <location>
        <begin position="233"/>
        <end position="323"/>
    </location>
</feature>
<keyword evidence="11" id="KW-1185">Reference proteome</keyword>
<comment type="subunit">
    <text evidence="8">Component of the Mediator complex.</text>
</comment>
<evidence type="ECO:0000256" key="5">
    <source>
        <dbReference type="ARBA" id="ARBA00023163"/>
    </source>
</evidence>
<dbReference type="InterPro" id="IPR038566">
    <property type="entry name" value="Mediator_Med6_sf"/>
</dbReference>
<dbReference type="AlphaFoldDB" id="A0A2C5ZUT3"/>
<feature type="compositionally biased region" description="Polar residues" evidence="9">
    <location>
        <begin position="176"/>
        <end position="195"/>
    </location>
</feature>
<organism evidence="10 11">
    <name type="scientific">Ophiocordyceps australis</name>
    <dbReference type="NCBI Taxonomy" id="1399860"/>
    <lineage>
        <taxon>Eukaryota</taxon>
        <taxon>Fungi</taxon>
        <taxon>Dikarya</taxon>
        <taxon>Ascomycota</taxon>
        <taxon>Pezizomycotina</taxon>
        <taxon>Sordariomycetes</taxon>
        <taxon>Hypocreomycetidae</taxon>
        <taxon>Hypocreales</taxon>
        <taxon>Ophiocordycipitaceae</taxon>
        <taxon>Ophiocordyceps</taxon>
    </lineage>
</organism>
<feature type="compositionally biased region" description="Basic and acidic residues" evidence="9">
    <location>
        <begin position="282"/>
        <end position="295"/>
    </location>
</feature>
<evidence type="ECO:0000256" key="2">
    <source>
        <dbReference type="ARBA" id="ARBA00007526"/>
    </source>
</evidence>
<keyword evidence="4 8" id="KW-0805">Transcription regulation</keyword>
<comment type="function">
    <text evidence="8">Component of the Mediator complex, a coactivator involved in the regulated transcription of nearly all RNA polymerase II-dependent genes. Mediator functions as a bridge to convey information from gene-specific regulatory proteins to the basal RNA polymerase II transcription machinery. Mediator is recruited to promoters by direct interactions with regulatory proteins and serves as a scaffold for the assembly of a functional preinitiation complex with RNA polymerase II and the general transcription factors.</text>
</comment>
<comment type="similarity">
    <text evidence="2 8">Belongs to the Mediator complex subunit 6 family.</text>
</comment>
<dbReference type="GO" id="GO:0006357">
    <property type="term" value="P:regulation of transcription by RNA polymerase II"/>
    <property type="evidence" value="ECO:0007669"/>
    <property type="project" value="InterPro"/>
</dbReference>
<evidence type="ECO:0000313" key="10">
    <source>
        <dbReference type="EMBL" id="PHH83776.1"/>
    </source>
</evidence>
<dbReference type="EMBL" id="NJEU01000002">
    <property type="protein sequence ID" value="PHH83776.1"/>
    <property type="molecule type" value="Genomic_DNA"/>
</dbReference>
<dbReference type="PANTHER" id="PTHR13104">
    <property type="entry name" value="MED-6-RELATED"/>
    <property type="match status" value="1"/>
</dbReference>
<dbReference type="Gene3D" id="3.10.450.580">
    <property type="entry name" value="Mediator complex, subunit Med6"/>
    <property type="match status" value="1"/>
</dbReference>
<evidence type="ECO:0000256" key="7">
    <source>
        <dbReference type="ARBA" id="ARBA00031259"/>
    </source>
</evidence>
<comment type="subcellular location">
    <subcellularLocation>
        <location evidence="1 8">Nucleus</location>
    </subcellularLocation>
</comment>
<comment type="caution">
    <text evidence="10">The sequence shown here is derived from an EMBL/GenBank/DDBJ whole genome shotgun (WGS) entry which is preliminary data.</text>
</comment>
<dbReference type="InterPro" id="IPR007018">
    <property type="entry name" value="Mediator_Med6"/>
</dbReference>
<accession>A0A2C5ZUT3</accession>
<evidence type="ECO:0000256" key="8">
    <source>
        <dbReference type="RuleBase" id="RU364143"/>
    </source>
</evidence>
<gene>
    <name evidence="8" type="primary">MED6</name>
    <name evidence="10" type="ORF">CDD82_2648</name>
</gene>
<dbReference type="GO" id="GO:0003712">
    <property type="term" value="F:transcription coregulator activity"/>
    <property type="evidence" value="ECO:0007669"/>
    <property type="project" value="InterPro"/>
</dbReference>
<dbReference type="OrthoDB" id="344220at2759"/>
<name>A0A2C5ZUT3_9HYPO</name>
<dbReference type="GO" id="GO:0016592">
    <property type="term" value="C:mediator complex"/>
    <property type="evidence" value="ECO:0007669"/>
    <property type="project" value="InterPro"/>
</dbReference>
<feature type="compositionally biased region" description="Basic residues" evidence="9">
    <location>
        <begin position="299"/>
        <end position="309"/>
    </location>
</feature>
<protein>
    <recommendedName>
        <fullName evidence="3 8">Mediator of RNA polymerase II transcription subunit 6</fullName>
    </recommendedName>
    <alternativeName>
        <fullName evidence="7 8">Mediator complex subunit 6</fullName>
    </alternativeName>
</protein>
<evidence type="ECO:0000256" key="9">
    <source>
        <dbReference type="SAM" id="MobiDB-lite"/>
    </source>
</evidence>
<sequence>MDSANDPPLDEIQWRSPPIVAQMGGLHSNTILFYFAESPFFERTSNNAVIMSQALNNMSMYHYIQTREAFEGRLKTMSGLEFIVGEEPAETGPGAGTGVWVIRKQTRRKRYQEPDEITVHASFFIVGENIYKSPSLANILASRIMTISTAMAMALPAAEKARSWRAATGHVYRPLPTTQSASKPKAQTSKENSPTADAPKSASASTSRNNDEASLERAAEEAFMTHMRHGSEYIDENPITGRPGDFHLSSTGRKAVLPPPPPKTDQSLGIGAMNGPAPINTKLEDRRDSKTDKTPKSATHPKPKRRKSKMSNGPTPAQTPTAS</sequence>
<evidence type="ECO:0000313" key="11">
    <source>
        <dbReference type="Proteomes" id="UP000224854"/>
    </source>
</evidence>
<keyword evidence="6 8" id="KW-0539">Nucleus</keyword>